<sequence>MLENLEILLSKSCFIDLNDQLENFISGCDEKFNIQPYMALYFLSLALSKPEQAETLADKLADAKTISCAKTALWIGSAWYLLKQPFKAIAYLKKSVELDANNGLAQARTGACYLILGEQQTAQPHLEKASQLLPNTGGVWLNLARAYLMQGQLEQATQALQTAAPLKDKDEATYLKSRVEVLLLQQDYNAAEVLARAGIANQVKRAHAILVLLLSASGQHDQARLELHQALDAEPNNDELLSLAVELANVSGRFYEAAHWLQQAIVRQPESSALWSQLALLSSKRFKDFDSRIAADKALQLSQKEGVEQRVLALCAQAHVLENEEQLEAAEQVYQQALQLIPTAPNALSGLGHLLMLLGRIDEAVTLFEQLCHVAPLQGWSQLINARKIPDQPEVIQRLETAAYQPSLEGPVRAHLLFTLAKVWEQKADYAQAWRCAEAANEASKKHLPYCPAEHRSQVEHEMAFFSATFMQSRQGYGDSSHVPVFILGMPRSGTTLVEQILGSHSQVFGAGELSQIPAAIHRLNLWEYKQGSQRSYPECLQDLGLAASKKEAQRLLAELQALAPDKARIVDKLPHNFEHIGFIKLLFPNAKIIHLKREPRDVAISNYFIDYAAKFGGMGFAYDQSWIGEQLVDHQRLMNHWHQVLPEQILEVDYDLLVEDVESWAHRIIDYLQLPWEETVLSFQKLERAVKTASSWQVRQPIYTSSKAKWKRYAEFLSPLEAALAVVPNPPEPLPLAKHDAGLFSDGMALLKQNNLRAAQLLFEQLLQANPNHAAAHHYLGACLQQQGKLKEALPLMNRSTELLIDHSSCSNTAWHSNAAVCHQDYARKLMEQGQLDVALSHLKQALQHQSKLSVKRMEQVKPAVSFDHADIENLLWQTLAALTAIDVHVFPQSGTLLGLIRDGHLLPFDKDLDVGLPEHEFPKAQALLLTSGWKREKTELPVVNPVPFRHIKTGIVLDLCLLRRVDTEHSVGGLWLNNIRNDWQRVTVFPNSCLALKQVITRYGKVWMLQNPEQWLTLFYGDWRTPNKQFNSIVSAKNMSGFSLLTYCYALTRTYLFWRAGLLEKASNLLEQIQFKLPEEKWLSEIKRAVDANNDSEK</sequence>
<dbReference type="Gene3D" id="3.40.50.300">
    <property type="entry name" value="P-loop containing nucleotide triphosphate hydrolases"/>
    <property type="match status" value="1"/>
</dbReference>
<keyword evidence="2" id="KW-0802">TPR repeat</keyword>
<comment type="caution">
    <text evidence="3">The sequence shown here is derived from an EMBL/GenBank/DDBJ whole genome shotgun (WGS) entry which is preliminary data.</text>
</comment>
<dbReference type="Pfam" id="PF14559">
    <property type="entry name" value="TPR_19"/>
    <property type="match status" value="3"/>
</dbReference>
<keyword evidence="4" id="KW-1185">Reference proteome</keyword>
<dbReference type="PANTHER" id="PTHR12788">
    <property type="entry name" value="PROTEIN-TYROSINE SULFOTRANSFERASE 2"/>
    <property type="match status" value="1"/>
</dbReference>
<reference evidence="3 4" key="1">
    <citation type="submission" date="2017-01" db="EMBL/GenBank/DDBJ databases">
        <title>Genome Sequencing of a Marine Spirillum, Oceanospirillum multiglobuliferum ATCC 33336, from Japan.</title>
        <authorList>
            <person name="Carney J.G."/>
            <person name="Trachtenberg A.M."/>
            <person name="Rheaume B.A."/>
            <person name="Linnane J.D."/>
            <person name="Pitts N.L."/>
            <person name="Mykles D.L."/>
            <person name="Maclea K.S."/>
        </authorList>
    </citation>
    <scope>NUCLEOTIDE SEQUENCE [LARGE SCALE GENOMIC DNA]</scope>
    <source>
        <strain evidence="3 4">ATCC 33336</strain>
    </source>
</reference>
<feature type="repeat" description="TPR" evidence="2">
    <location>
        <begin position="345"/>
        <end position="378"/>
    </location>
</feature>
<keyword evidence="1" id="KW-0808">Transferase</keyword>
<dbReference type="SUPFAM" id="SSF52540">
    <property type="entry name" value="P-loop containing nucleoside triphosphate hydrolases"/>
    <property type="match status" value="1"/>
</dbReference>
<dbReference type="Pfam" id="PF13432">
    <property type="entry name" value="TPR_16"/>
    <property type="match status" value="1"/>
</dbReference>
<dbReference type="Proteomes" id="UP000191418">
    <property type="component" value="Unassembled WGS sequence"/>
</dbReference>
<dbReference type="EMBL" id="MTSM01000012">
    <property type="protein sequence ID" value="OPX55150.1"/>
    <property type="molecule type" value="Genomic_DNA"/>
</dbReference>
<evidence type="ECO:0000313" key="3">
    <source>
        <dbReference type="EMBL" id="OPX55150.1"/>
    </source>
</evidence>
<dbReference type="OrthoDB" id="9815894at2"/>
<dbReference type="InterPro" id="IPR027417">
    <property type="entry name" value="P-loop_NTPase"/>
</dbReference>
<protein>
    <submittedName>
        <fullName evidence="3">Uncharacterized protein</fullName>
    </submittedName>
</protein>
<dbReference type="GO" id="GO:0008476">
    <property type="term" value="F:protein-tyrosine sulfotransferase activity"/>
    <property type="evidence" value="ECO:0007669"/>
    <property type="project" value="InterPro"/>
</dbReference>
<dbReference type="PANTHER" id="PTHR12788:SF10">
    <property type="entry name" value="PROTEIN-TYROSINE SULFOTRANSFERASE"/>
    <property type="match status" value="1"/>
</dbReference>
<proteinExistence type="predicted"/>
<dbReference type="Gene3D" id="1.25.40.10">
    <property type="entry name" value="Tetratricopeptide repeat domain"/>
    <property type="match status" value="3"/>
</dbReference>
<evidence type="ECO:0000313" key="4">
    <source>
        <dbReference type="Proteomes" id="UP000191418"/>
    </source>
</evidence>
<dbReference type="SUPFAM" id="SSF48452">
    <property type="entry name" value="TPR-like"/>
    <property type="match status" value="3"/>
</dbReference>
<dbReference type="InterPro" id="IPR011990">
    <property type="entry name" value="TPR-like_helical_dom_sf"/>
</dbReference>
<dbReference type="STRING" id="64969.SAMN02745127_02254"/>
<accession>A0A1T4RAH6</accession>
<dbReference type="PROSITE" id="PS50005">
    <property type="entry name" value="TPR"/>
    <property type="match status" value="2"/>
</dbReference>
<name>A0A1T4RAH6_9GAMM</name>
<dbReference type="SMART" id="SM00028">
    <property type="entry name" value="TPR"/>
    <property type="match status" value="10"/>
</dbReference>
<dbReference type="Pfam" id="PF13469">
    <property type="entry name" value="Sulfotransfer_3"/>
    <property type="match status" value="1"/>
</dbReference>
<dbReference type="RefSeq" id="WP_078745824.1">
    <property type="nucleotide sequence ID" value="NZ_FUXG01000015.1"/>
</dbReference>
<organism evidence="3 4">
    <name type="scientific">Oceanospirillum multiglobuliferum</name>
    <dbReference type="NCBI Taxonomy" id="64969"/>
    <lineage>
        <taxon>Bacteria</taxon>
        <taxon>Pseudomonadati</taxon>
        <taxon>Pseudomonadota</taxon>
        <taxon>Gammaproteobacteria</taxon>
        <taxon>Oceanospirillales</taxon>
        <taxon>Oceanospirillaceae</taxon>
        <taxon>Oceanospirillum</taxon>
    </lineage>
</organism>
<evidence type="ECO:0000256" key="2">
    <source>
        <dbReference type="PROSITE-ProRule" id="PRU00339"/>
    </source>
</evidence>
<evidence type="ECO:0000256" key="1">
    <source>
        <dbReference type="ARBA" id="ARBA00022679"/>
    </source>
</evidence>
<dbReference type="AlphaFoldDB" id="A0A1T4RAH6"/>
<dbReference type="InterPro" id="IPR026634">
    <property type="entry name" value="TPST-like"/>
</dbReference>
<feature type="repeat" description="TPR" evidence="2">
    <location>
        <begin position="137"/>
        <end position="170"/>
    </location>
</feature>
<gene>
    <name evidence="3" type="ORF">BTE48_10320</name>
</gene>
<dbReference type="InterPro" id="IPR019734">
    <property type="entry name" value="TPR_rpt"/>
</dbReference>